<evidence type="ECO:0000256" key="5">
    <source>
        <dbReference type="ARBA" id="ARBA00023134"/>
    </source>
</evidence>
<accession>A0A0F7WST5</accession>
<feature type="binding site" evidence="7">
    <location>
        <begin position="236"/>
        <end position="243"/>
    </location>
    <ligand>
        <name>GTP</name>
        <dbReference type="ChEBI" id="CHEBI:37565"/>
    </ligand>
</feature>
<dbReference type="EMBL" id="LN847049">
    <property type="protein sequence ID" value="CRI42591.1"/>
    <property type="molecule type" value="Genomic_DNA"/>
</dbReference>
<dbReference type="NCBIfam" id="TIGR03156">
    <property type="entry name" value="GTP_HflX"/>
    <property type="match status" value="1"/>
</dbReference>
<proteinExistence type="inferred from homology"/>
<dbReference type="GO" id="GO:0043022">
    <property type="term" value="F:ribosome binding"/>
    <property type="evidence" value="ECO:0007669"/>
    <property type="project" value="TreeGrafter"/>
</dbReference>
<dbReference type="InterPro" id="IPR006073">
    <property type="entry name" value="GTP-bd"/>
</dbReference>
<evidence type="ECO:0000256" key="8">
    <source>
        <dbReference type="PIRSR" id="PIRSR006809-2"/>
    </source>
</evidence>
<feature type="binding site" evidence="7">
    <location>
        <begin position="374"/>
        <end position="376"/>
    </location>
    <ligand>
        <name>GTP</name>
        <dbReference type="ChEBI" id="CHEBI:37565"/>
    </ligand>
</feature>
<evidence type="ECO:0000256" key="7">
    <source>
        <dbReference type="PIRSR" id="PIRSR006809-1"/>
    </source>
</evidence>
<dbReference type="InterPro" id="IPR016496">
    <property type="entry name" value="GTPase_HflX"/>
</dbReference>
<comment type="subunit">
    <text evidence="6">Monomer. Associates with the 50S ribosomal subunit.</text>
</comment>
<dbReference type="AlphaFoldDB" id="A0A0F7WST5"/>
<dbReference type="PANTHER" id="PTHR10229:SF0">
    <property type="entry name" value="GTP-BINDING PROTEIN 6-RELATED"/>
    <property type="match status" value="1"/>
</dbReference>
<comment type="cofactor">
    <cofactor evidence="8">
        <name>Mg(2+)</name>
        <dbReference type="ChEBI" id="CHEBI:18420"/>
    </cofactor>
</comment>
<protein>
    <recommendedName>
        <fullName evidence="6">GTPase HflX</fullName>
    </recommendedName>
    <alternativeName>
        <fullName evidence="6">GTP-binding protein HflX</fullName>
    </alternativeName>
</protein>
<evidence type="ECO:0000256" key="2">
    <source>
        <dbReference type="ARBA" id="ARBA00022723"/>
    </source>
</evidence>
<feature type="binding site" evidence="8">
    <location>
        <position position="243"/>
    </location>
    <ligand>
        <name>Mg(2+)</name>
        <dbReference type="ChEBI" id="CHEBI:18420"/>
    </ligand>
</feature>
<dbReference type="CDD" id="cd01878">
    <property type="entry name" value="HflX"/>
    <property type="match status" value="1"/>
</dbReference>
<dbReference type="InterPro" id="IPR027417">
    <property type="entry name" value="P-loop_NTPase"/>
</dbReference>
<feature type="binding site" evidence="7">
    <location>
        <begin position="261"/>
        <end position="265"/>
    </location>
    <ligand>
        <name>GTP</name>
        <dbReference type="ChEBI" id="CHEBI:37565"/>
    </ligand>
</feature>
<dbReference type="GO" id="GO:0005737">
    <property type="term" value="C:cytoplasm"/>
    <property type="evidence" value="ECO:0007669"/>
    <property type="project" value="UniProtKB-SubCell"/>
</dbReference>
<dbReference type="PANTHER" id="PTHR10229">
    <property type="entry name" value="GTP-BINDING PROTEIN HFLX"/>
    <property type="match status" value="1"/>
</dbReference>
<dbReference type="Pfam" id="PF16360">
    <property type="entry name" value="GTP-bdg_M"/>
    <property type="match status" value="1"/>
</dbReference>
<dbReference type="GO" id="GO:0003924">
    <property type="term" value="F:GTPase activity"/>
    <property type="evidence" value="ECO:0007669"/>
    <property type="project" value="UniProtKB-UniRule"/>
</dbReference>
<dbReference type="Gene3D" id="6.10.250.2860">
    <property type="match status" value="1"/>
</dbReference>
<comment type="function">
    <text evidence="6">GTPase that associates with the 50S ribosomal subunit and may have a role during protein synthesis or ribosome biogenesis.</text>
</comment>
<dbReference type="InterPro" id="IPR025121">
    <property type="entry name" value="GTPase_HflX_N"/>
</dbReference>
<feature type="binding site" evidence="8">
    <location>
        <position position="263"/>
    </location>
    <ligand>
        <name>Mg(2+)</name>
        <dbReference type="ChEBI" id="CHEBI:18420"/>
    </ligand>
</feature>
<dbReference type="PIRSF" id="PIRSF006809">
    <property type="entry name" value="GTP-binding_hflX_prd"/>
    <property type="match status" value="1"/>
</dbReference>
<dbReference type="InterPro" id="IPR030394">
    <property type="entry name" value="G_HFLX_dom"/>
</dbReference>
<dbReference type="InterPro" id="IPR032305">
    <property type="entry name" value="GTP-bd_M"/>
</dbReference>
<dbReference type="SUPFAM" id="SSF52540">
    <property type="entry name" value="P-loop containing nucleoside triphosphate hydrolases"/>
    <property type="match status" value="1"/>
</dbReference>
<dbReference type="Pfam" id="PF13167">
    <property type="entry name" value="GTP-bdg_N"/>
    <property type="match status" value="1"/>
</dbReference>
<keyword evidence="1 6" id="KW-0963">Cytoplasm</keyword>
<dbReference type="Gene3D" id="3.40.50.11060">
    <property type="entry name" value="GTPase HflX, N-terminal domain"/>
    <property type="match status" value="1"/>
</dbReference>
<organism evidence="11">
    <name type="scientific">Chlamydia pneumoniae</name>
    <name type="common">Chlamydophila pneumoniae</name>
    <dbReference type="NCBI Taxonomy" id="83558"/>
    <lineage>
        <taxon>Bacteria</taxon>
        <taxon>Pseudomonadati</taxon>
        <taxon>Chlamydiota</taxon>
        <taxon>Chlamydiia</taxon>
        <taxon>Chlamydiales</taxon>
        <taxon>Chlamydiaceae</taxon>
        <taxon>Chlamydia/Chlamydophila group</taxon>
        <taxon>Chlamydia</taxon>
    </lineage>
</organism>
<keyword evidence="3 6" id="KW-0547">Nucleotide-binding</keyword>
<reference evidence="11" key="1">
    <citation type="submission" date="2015-05" db="EMBL/GenBank/DDBJ databases">
        <authorList>
            <person name="Rattei Thomas"/>
        </authorList>
    </citation>
    <scope>NUCLEOTIDE SEQUENCE</scope>
    <source>
        <strain evidence="11">DC9</strain>
    </source>
</reference>
<name>A0A0F7WST5_CHLPN</name>
<keyword evidence="2 8" id="KW-0479">Metal-binding</keyword>
<feature type="binding site" evidence="7">
    <location>
        <begin position="349"/>
        <end position="352"/>
    </location>
    <ligand>
        <name>GTP</name>
        <dbReference type="ChEBI" id="CHEBI:37565"/>
    </ligand>
</feature>
<sequence>MDTIDTPGEQGSQSFGNSLGARFDLPRKEQDPSQALAVASYQNKTDSQVVEEHLDELISLADSCGISVLETRSWILKTPSASTYINVGKLEEIEEILKEFPSIGTLIIDEEITPSQQRNLEKRLGLVVLDRTELILEIFSSRALTAEANIQVQLAQARYLLPRLKRLWGHLSRQKSGGGSGGFVKGEGEKQIELDRRMVRERIHKLSAQLKAVIKQRAERRKVKSRRGIPTFALIGYTNSGKSTLLNLLTAADTYVEDKLFATLDPKTRKCVLPGGRHVLLTDTVGFIRKLPHTLVAAFKSTLEAAFHEDVLLHVVDASHPLALEHVQTTCDLFQELKIEKPRIITVLNKVDRLPQGSIHMKLRLLSPLPVLISAKTGEGIQNLLSLMTEIIQEKSLHVTLNFPYTEYGKFTELCDAGVVASSRYQEDFLVVEAYLPKELQKKFRPFISYVFPEDCGDDEGRGPVLESSFGD</sequence>
<evidence type="ECO:0000259" key="10">
    <source>
        <dbReference type="PROSITE" id="PS51705"/>
    </source>
</evidence>
<keyword evidence="4 8" id="KW-0460">Magnesium</keyword>
<evidence type="ECO:0000313" key="11">
    <source>
        <dbReference type="EMBL" id="CRI42591.1"/>
    </source>
</evidence>
<feature type="domain" description="Hflx-type G" evidence="10">
    <location>
        <begin position="230"/>
        <end position="396"/>
    </location>
</feature>
<dbReference type="InterPro" id="IPR042108">
    <property type="entry name" value="GTPase_HflX_N_sf"/>
</dbReference>
<evidence type="ECO:0000256" key="9">
    <source>
        <dbReference type="SAM" id="MobiDB-lite"/>
    </source>
</evidence>
<dbReference type="PRINTS" id="PR00326">
    <property type="entry name" value="GTP1OBG"/>
</dbReference>
<dbReference type="PROSITE" id="PS51705">
    <property type="entry name" value="G_HFLX"/>
    <property type="match status" value="1"/>
</dbReference>
<dbReference type="Gene3D" id="3.40.50.300">
    <property type="entry name" value="P-loop containing nucleotide triphosphate hydrolases"/>
    <property type="match status" value="1"/>
</dbReference>
<keyword evidence="5 6" id="KW-0342">GTP-binding</keyword>
<dbReference type="HAMAP" id="MF_00900">
    <property type="entry name" value="GTPase_HflX"/>
    <property type="match status" value="1"/>
</dbReference>
<feature type="binding site" evidence="7">
    <location>
        <begin position="283"/>
        <end position="286"/>
    </location>
    <ligand>
        <name>GTP</name>
        <dbReference type="ChEBI" id="CHEBI:37565"/>
    </ligand>
</feature>
<gene>
    <name evidence="6" type="primary">hflX</name>
    <name evidence="11" type="ORF">BN1224_DC9_BS_00740</name>
</gene>
<dbReference type="GO" id="GO:0005525">
    <property type="term" value="F:GTP binding"/>
    <property type="evidence" value="ECO:0007669"/>
    <property type="project" value="UniProtKB-UniRule"/>
</dbReference>
<dbReference type="FunFam" id="3.40.50.11060:FF:000001">
    <property type="entry name" value="GTPase HflX"/>
    <property type="match status" value="1"/>
</dbReference>
<comment type="similarity">
    <text evidence="6">Belongs to the TRAFAC class OBG-HflX-like GTPase superfamily. HflX GTPase family.</text>
</comment>
<evidence type="ECO:0000256" key="6">
    <source>
        <dbReference type="HAMAP-Rule" id="MF_00900"/>
    </source>
</evidence>
<evidence type="ECO:0000256" key="1">
    <source>
        <dbReference type="ARBA" id="ARBA00022490"/>
    </source>
</evidence>
<evidence type="ECO:0000256" key="3">
    <source>
        <dbReference type="ARBA" id="ARBA00022741"/>
    </source>
</evidence>
<dbReference type="GO" id="GO:0046872">
    <property type="term" value="F:metal ion binding"/>
    <property type="evidence" value="ECO:0007669"/>
    <property type="project" value="UniProtKB-KW"/>
</dbReference>
<evidence type="ECO:0000256" key="4">
    <source>
        <dbReference type="ARBA" id="ARBA00022842"/>
    </source>
</evidence>
<dbReference type="Pfam" id="PF01926">
    <property type="entry name" value="MMR_HSR1"/>
    <property type="match status" value="1"/>
</dbReference>
<comment type="subcellular location">
    <subcellularLocation>
        <location evidence="6">Cytoplasm</location>
    </subcellularLocation>
    <text evidence="6">May associate with membranes.</text>
</comment>
<feature type="region of interest" description="Disordered" evidence="9">
    <location>
        <begin position="1"/>
        <end position="21"/>
    </location>
</feature>